<feature type="compositionally biased region" description="Polar residues" evidence="13">
    <location>
        <begin position="187"/>
        <end position="200"/>
    </location>
</feature>
<keyword evidence="16" id="KW-1185">Reference proteome</keyword>
<comment type="catalytic activity">
    <reaction evidence="9 12">
        <text>O-phospho-L-seryl-[protein] + H2O = L-seryl-[protein] + phosphate</text>
        <dbReference type="Rhea" id="RHEA:20629"/>
        <dbReference type="Rhea" id="RHEA-COMP:9863"/>
        <dbReference type="Rhea" id="RHEA-COMP:11604"/>
        <dbReference type="ChEBI" id="CHEBI:15377"/>
        <dbReference type="ChEBI" id="CHEBI:29999"/>
        <dbReference type="ChEBI" id="CHEBI:43474"/>
        <dbReference type="ChEBI" id="CHEBI:83421"/>
        <dbReference type="EC" id="3.1.3.16"/>
    </reaction>
</comment>
<comment type="similarity">
    <text evidence="2 11 12">Belongs to the RPAP2 family.</text>
</comment>
<feature type="region of interest" description="Disordered" evidence="13">
    <location>
        <begin position="169"/>
        <end position="200"/>
    </location>
</feature>
<dbReference type="Gene3D" id="1.25.40.820">
    <property type="match status" value="1"/>
</dbReference>
<feature type="region of interest" description="Disordered" evidence="13">
    <location>
        <begin position="112"/>
        <end position="141"/>
    </location>
</feature>
<keyword evidence="4 12" id="KW-0863">Zinc-finger</keyword>
<keyword evidence="7 12" id="KW-0904">Protein phosphatase</keyword>
<comment type="caution">
    <text evidence="15">The sequence shown here is derived from an EMBL/GenBank/DDBJ whole genome shotgun (WGS) entry which is preliminary data.</text>
</comment>
<evidence type="ECO:0000256" key="9">
    <source>
        <dbReference type="ARBA" id="ARBA00047761"/>
    </source>
</evidence>
<evidence type="ECO:0000313" key="15">
    <source>
        <dbReference type="EMBL" id="KAK6119093.1"/>
    </source>
</evidence>
<organism evidence="15 16">
    <name type="scientific">Rehmannia glutinosa</name>
    <name type="common">Chinese foxglove</name>
    <dbReference type="NCBI Taxonomy" id="99300"/>
    <lineage>
        <taxon>Eukaryota</taxon>
        <taxon>Viridiplantae</taxon>
        <taxon>Streptophyta</taxon>
        <taxon>Embryophyta</taxon>
        <taxon>Tracheophyta</taxon>
        <taxon>Spermatophyta</taxon>
        <taxon>Magnoliopsida</taxon>
        <taxon>eudicotyledons</taxon>
        <taxon>Gunneridae</taxon>
        <taxon>Pentapetalae</taxon>
        <taxon>asterids</taxon>
        <taxon>lamiids</taxon>
        <taxon>Lamiales</taxon>
        <taxon>Orobanchaceae</taxon>
        <taxon>Rehmannieae</taxon>
        <taxon>Rehmannia</taxon>
    </lineage>
</organism>
<evidence type="ECO:0000256" key="2">
    <source>
        <dbReference type="ARBA" id="ARBA00005676"/>
    </source>
</evidence>
<proteinExistence type="inferred from homology"/>
<dbReference type="PANTHER" id="PTHR14732">
    <property type="entry name" value="RNA POLYMERASE II SUBUNIT B1 CTD PHOSPHATASE RPAP2-RELATED"/>
    <property type="match status" value="1"/>
</dbReference>
<sequence length="574" mass="62927">MIGPGNSKKMTKDEVLTVKDAVHKLQLSLLDGIKHENQLTAAGSLISRSDYQDVVTERTIANVCGYPLCGNSLSAERPWKGRLSGLKIQEKTDTVAGQVALEEWIGPSNAIDGYVPRRDRDLKHPQSNNNKGSKHRHVRPNAADILSYDMNFTSTIITQDEYSISKTVPAVKAKEPKGKASSKEVNRQSNPVQKPTAPLTNIQETRSKNKSKNVITKDDKLSLLENIAGPSQNDSTKAVKELQESTAGALKSSLKTSVLKKATRSVTWADEKTDGDGQNLNECRELKDKKGAVVTSHSADEEVGEESYRFASAEACAMALTQAAEEVASGKSEASDAVSEAGVIILPPPHGEDEEENGDVMETDPLQLKWPPKPGFSSDDLFDSEDSWYDSPPEGFNLTLSPFSTMFMALFSWVSSSSLAYIYGKEESFHEEYLSVNGREYPQKIVMPDGRSSEIKQTLAGCLARALPGLVAELRLPIPVSTLEQGMGRLLDTMSFIDPLPAFRMKQWHAIVLLFLDALSVSRIPALTPYMMDRRILLPKVIEGAQISAEEFEIMKDLIIPLGRVPQFSTQSGG</sequence>
<feature type="compositionally biased region" description="Basic and acidic residues" evidence="13">
    <location>
        <begin position="115"/>
        <end position="124"/>
    </location>
</feature>
<accession>A0ABR0U979</accession>
<keyword evidence="8 12" id="KW-0539">Nucleus</keyword>
<comment type="subcellular location">
    <subcellularLocation>
        <location evidence="1 12">Nucleus</location>
    </subcellularLocation>
</comment>
<evidence type="ECO:0000256" key="8">
    <source>
        <dbReference type="ARBA" id="ARBA00023242"/>
    </source>
</evidence>
<keyword evidence="5 12" id="KW-0378">Hydrolase</keyword>
<dbReference type="InterPro" id="IPR039693">
    <property type="entry name" value="Rtr1/RPAP2"/>
</dbReference>
<evidence type="ECO:0000256" key="12">
    <source>
        <dbReference type="RuleBase" id="RU367080"/>
    </source>
</evidence>
<evidence type="ECO:0000313" key="16">
    <source>
        <dbReference type="Proteomes" id="UP001318860"/>
    </source>
</evidence>
<dbReference type="InterPro" id="IPR007308">
    <property type="entry name" value="Rtr1/RPAP2_dom"/>
</dbReference>
<evidence type="ECO:0000259" key="14">
    <source>
        <dbReference type="PROSITE" id="PS51479"/>
    </source>
</evidence>
<dbReference type="Pfam" id="PF04181">
    <property type="entry name" value="RPAP2_Rtr1"/>
    <property type="match status" value="1"/>
</dbReference>
<dbReference type="PANTHER" id="PTHR14732:SF0">
    <property type="entry name" value="RNA POLYMERASE II SUBUNIT B1 CTD PHOSPHATASE RPAP2-RELATED"/>
    <property type="match status" value="1"/>
</dbReference>
<evidence type="ECO:0000256" key="3">
    <source>
        <dbReference type="ARBA" id="ARBA00022723"/>
    </source>
</evidence>
<dbReference type="EC" id="3.1.3.16" evidence="12"/>
<reference evidence="15 16" key="1">
    <citation type="journal article" date="2021" name="Comput. Struct. Biotechnol. J.">
        <title>De novo genome assembly of the potent medicinal plant Rehmannia glutinosa using nanopore technology.</title>
        <authorList>
            <person name="Ma L."/>
            <person name="Dong C."/>
            <person name="Song C."/>
            <person name="Wang X."/>
            <person name="Zheng X."/>
            <person name="Niu Y."/>
            <person name="Chen S."/>
            <person name="Feng W."/>
        </authorList>
    </citation>
    <scope>NUCLEOTIDE SEQUENCE [LARGE SCALE GENOMIC DNA]</scope>
    <source>
        <strain evidence="15">DH-2019</strain>
    </source>
</reference>
<keyword evidence="6 12" id="KW-0862">Zinc</keyword>
<feature type="domain" description="RTR1-type" evidence="14">
    <location>
        <begin position="41"/>
        <end position="181"/>
    </location>
</feature>
<gene>
    <name evidence="15" type="ORF">DH2020_047165</name>
</gene>
<evidence type="ECO:0000256" key="6">
    <source>
        <dbReference type="ARBA" id="ARBA00022833"/>
    </source>
</evidence>
<feature type="compositionally biased region" description="Basic and acidic residues" evidence="13">
    <location>
        <begin position="172"/>
        <end position="186"/>
    </location>
</feature>
<dbReference type="InterPro" id="IPR038534">
    <property type="entry name" value="Rtr1/RPAP2_sf"/>
</dbReference>
<evidence type="ECO:0000256" key="10">
    <source>
        <dbReference type="ARBA" id="ARBA00048336"/>
    </source>
</evidence>
<evidence type="ECO:0000256" key="1">
    <source>
        <dbReference type="ARBA" id="ARBA00004123"/>
    </source>
</evidence>
<evidence type="ECO:0000256" key="11">
    <source>
        <dbReference type="PROSITE-ProRule" id="PRU00812"/>
    </source>
</evidence>
<keyword evidence="3 12" id="KW-0479">Metal-binding</keyword>
<evidence type="ECO:0000256" key="13">
    <source>
        <dbReference type="SAM" id="MobiDB-lite"/>
    </source>
</evidence>
<protein>
    <recommendedName>
        <fullName evidence="12">RNA polymerase II subunit B1 CTD phosphatase RPAP2 homolog</fullName>
        <ecNumber evidence="12">3.1.3.16</ecNumber>
    </recommendedName>
</protein>
<dbReference type="PROSITE" id="PS51479">
    <property type="entry name" value="ZF_RTR1"/>
    <property type="match status" value="1"/>
</dbReference>
<evidence type="ECO:0000256" key="4">
    <source>
        <dbReference type="ARBA" id="ARBA00022771"/>
    </source>
</evidence>
<name>A0ABR0U979_REHGL</name>
<comment type="catalytic activity">
    <reaction evidence="10 12">
        <text>O-phospho-L-threonyl-[protein] + H2O = L-threonyl-[protein] + phosphate</text>
        <dbReference type="Rhea" id="RHEA:47004"/>
        <dbReference type="Rhea" id="RHEA-COMP:11060"/>
        <dbReference type="Rhea" id="RHEA-COMP:11605"/>
        <dbReference type="ChEBI" id="CHEBI:15377"/>
        <dbReference type="ChEBI" id="CHEBI:30013"/>
        <dbReference type="ChEBI" id="CHEBI:43474"/>
        <dbReference type="ChEBI" id="CHEBI:61977"/>
        <dbReference type="EC" id="3.1.3.16"/>
    </reaction>
</comment>
<dbReference type="EMBL" id="JABTTQ020003254">
    <property type="protein sequence ID" value="KAK6119093.1"/>
    <property type="molecule type" value="Genomic_DNA"/>
</dbReference>
<evidence type="ECO:0000256" key="5">
    <source>
        <dbReference type="ARBA" id="ARBA00022801"/>
    </source>
</evidence>
<dbReference type="Proteomes" id="UP001318860">
    <property type="component" value="Unassembled WGS sequence"/>
</dbReference>
<comment type="function">
    <text evidence="12">Putative RNA polymerase II subunit B1 C-terminal domain (CTD) phosphatase involved in RNA polymerase II transcription regulation.</text>
</comment>
<evidence type="ECO:0000256" key="7">
    <source>
        <dbReference type="ARBA" id="ARBA00022912"/>
    </source>
</evidence>